<comment type="function">
    <text evidence="2">Ubiquitin-protein ligase which is mainly involved pre-mRNA splicing and DNA repair. Required for pre-mRNA splicing as component of the spliceosome.</text>
</comment>
<reference evidence="6 7" key="1">
    <citation type="journal article" date="2018" name="Mol. Biol. Evol.">
        <title>Broad Genomic Sampling Reveals a Smut Pathogenic Ancestry of the Fungal Clade Ustilaginomycotina.</title>
        <authorList>
            <person name="Kijpornyongpan T."/>
            <person name="Mondo S.J."/>
            <person name="Barry K."/>
            <person name="Sandor L."/>
            <person name="Lee J."/>
            <person name="Lipzen A."/>
            <person name="Pangilinan J."/>
            <person name="LaButti K."/>
            <person name="Hainaut M."/>
            <person name="Henrissat B."/>
            <person name="Grigoriev I.V."/>
            <person name="Spatafora J.W."/>
            <person name="Aime M.C."/>
        </authorList>
    </citation>
    <scope>NUCLEOTIDE SEQUENCE [LARGE SCALE GENOMIC DNA]</scope>
    <source>
        <strain evidence="6 7">MCA 5214</strain>
    </source>
</reference>
<dbReference type="InterPro" id="IPR015943">
    <property type="entry name" value="WD40/YVTN_repeat-like_dom_sf"/>
</dbReference>
<accession>A0A316UJQ0</accession>
<dbReference type="InterPro" id="IPR001680">
    <property type="entry name" value="WD40_rpt"/>
</dbReference>
<dbReference type="EMBL" id="KZ819677">
    <property type="protein sequence ID" value="PWN25154.1"/>
    <property type="molecule type" value="Genomic_DNA"/>
</dbReference>
<dbReference type="AlphaFoldDB" id="A0A316UJQ0"/>
<dbReference type="UniPathway" id="UPA00143"/>
<dbReference type="SUPFAM" id="SSF50978">
    <property type="entry name" value="WD40 repeat-like"/>
    <property type="match status" value="1"/>
</dbReference>
<dbReference type="Proteomes" id="UP000245884">
    <property type="component" value="Unassembled WGS sequence"/>
</dbReference>
<feature type="compositionally biased region" description="Low complexity" evidence="3">
    <location>
        <begin position="53"/>
        <end position="65"/>
    </location>
</feature>
<dbReference type="EC" id="2.3.2.27" evidence="2"/>
<dbReference type="Pfam" id="PF08606">
    <property type="entry name" value="Prp19"/>
    <property type="match status" value="1"/>
</dbReference>
<evidence type="ECO:0000313" key="7">
    <source>
        <dbReference type="Proteomes" id="UP000245884"/>
    </source>
</evidence>
<dbReference type="GO" id="GO:0005737">
    <property type="term" value="C:cytoplasm"/>
    <property type="evidence" value="ECO:0007669"/>
    <property type="project" value="TreeGrafter"/>
</dbReference>
<comment type="pathway">
    <text evidence="2">Protein modification; protein ubiquitination.</text>
</comment>
<evidence type="ECO:0000256" key="1">
    <source>
        <dbReference type="PROSITE-ProRule" id="PRU00221"/>
    </source>
</evidence>
<dbReference type="PROSITE" id="PS50294">
    <property type="entry name" value="WD_REPEATS_REGION"/>
    <property type="match status" value="1"/>
</dbReference>
<evidence type="ECO:0000259" key="5">
    <source>
        <dbReference type="Pfam" id="PF12894"/>
    </source>
</evidence>
<dbReference type="GO" id="GO:0006281">
    <property type="term" value="P:DNA repair"/>
    <property type="evidence" value="ECO:0007669"/>
    <property type="project" value="UniProtKB-KW"/>
</dbReference>
<dbReference type="Gene3D" id="2.130.10.10">
    <property type="entry name" value="YVTN repeat-like/Quinoprotein amine dehydrogenase"/>
    <property type="match status" value="1"/>
</dbReference>
<feature type="repeat" description="WD" evidence="1">
    <location>
        <begin position="458"/>
        <end position="494"/>
    </location>
</feature>
<dbReference type="InterPro" id="IPR013915">
    <property type="entry name" value="Prp19_cc"/>
</dbReference>
<dbReference type="OrthoDB" id="687049at2759"/>
<feature type="repeat" description="WD" evidence="1">
    <location>
        <begin position="232"/>
        <end position="254"/>
    </location>
</feature>
<name>A0A316UJQ0_9BASI</name>
<evidence type="ECO:0000256" key="3">
    <source>
        <dbReference type="SAM" id="MobiDB-lite"/>
    </source>
</evidence>
<keyword evidence="2" id="KW-0234">DNA repair</keyword>
<feature type="compositionally biased region" description="Low complexity" evidence="3">
    <location>
        <begin position="75"/>
        <end position="84"/>
    </location>
</feature>
<keyword evidence="2" id="KW-0227">DNA damage</keyword>
<dbReference type="RefSeq" id="XP_025359766.1">
    <property type="nucleotide sequence ID" value="XM_025506990.1"/>
</dbReference>
<dbReference type="GO" id="GO:0061630">
    <property type="term" value="F:ubiquitin protein ligase activity"/>
    <property type="evidence" value="ECO:0007669"/>
    <property type="project" value="UniProtKB-UniRule"/>
</dbReference>
<comment type="subunit">
    <text evidence="2">Homotetramer.</text>
</comment>
<dbReference type="PANTHER" id="PTHR43995:SF1">
    <property type="entry name" value="PRE-MRNA-PROCESSING FACTOR 19"/>
    <property type="match status" value="1"/>
</dbReference>
<dbReference type="SMART" id="SM00320">
    <property type="entry name" value="WD40"/>
    <property type="match status" value="7"/>
</dbReference>
<keyword evidence="2" id="KW-0808">Transferase</keyword>
<dbReference type="STRING" id="1569628.A0A316UJQ0"/>
<proteinExistence type="inferred from homology"/>
<keyword evidence="2" id="KW-0507">mRNA processing</keyword>
<feature type="repeat" description="WD" evidence="1">
    <location>
        <begin position="320"/>
        <end position="353"/>
    </location>
</feature>
<comment type="subcellular location">
    <subcellularLocation>
        <location evidence="2">Nucleus</location>
    </subcellularLocation>
</comment>
<dbReference type="GO" id="GO:0000974">
    <property type="term" value="C:Prp19 complex"/>
    <property type="evidence" value="ECO:0007669"/>
    <property type="project" value="UniProtKB-UniRule"/>
</dbReference>
<dbReference type="GO" id="GO:0070534">
    <property type="term" value="P:protein K63-linked ubiquitination"/>
    <property type="evidence" value="ECO:0007669"/>
    <property type="project" value="UniProtKB-UniRule"/>
</dbReference>
<dbReference type="GeneID" id="37028813"/>
<dbReference type="Pfam" id="PF12894">
    <property type="entry name" value="ANAPC4_WD40"/>
    <property type="match status" value="1"/>
</dbReference>
<gene>
    <name evidence="6" type="ORF">BDZ90DRAFT_234363</name>
</gene>
<feature type="region of interest" description="Disordered" evidence="3">
    <location>
        <begin position="53"/>
        <end position="94"/>
    </location>
</feature>
<keyword evidence="2" id="KW-0539">Nucleus</keyword>
<keyword evidence="7" id="KW-1185">Reference proteome</keyword>
<keyword evidence="2" id="KW-0833">Ubl conjugation pathway</keyword>
<organism evidence="6 7">
    <name type="scientific">Jaminaea rosea</name>
    <dbReference type="NCBI Taxonomy" id="1569628"/>
    <lineage>
        <taxon>Eukaryota</taxon>
        <taxon>Fungi</taxon>
        <taxon>Dikarya</taxon>
        <taxon>Basidiomycota</taxon>
        <taxon>Ustilaginomycotina</taxon>
        <taxon>Exobasidiomycetes</taxon>
        <taxon>Microstromatales</taxon>
        <taxon>Microstromatales incertae sedis</taxon>
        <taxon>Jaminaea</taxon>
    </lineage>
</organism>
<comment type="similarity">
    <text evidence="2">Belongs to the WD repeat PRP19 family.</text>
</comment>
<dbReference type="GO" id="GO:0071006">
    <property type="term" value="C:U2-type catalytic step 1 spliceosome"/>
    <property type="evidence" value="ECO:0007669"/>
    <property type="project" value="TreeGrafter"/>
</dbReference>
<sequence>MLEMFNLKKQYEGVRQELAHALYSNDASNRVIARLMYERDQAREALVNVQSSLGGSLGSSSAAAGPSQDTDMADADGAAPSSSSTVEAGPAIPEALSTTIDTTVAKLLAERRAKSKRKVLPEGYATAESIAAYTDGSSSSSSVVKLGSARTAQTGINTLDVSLDGSAVLVGGNDKNIEVYMHDAQGGEGQSIAQLKGHKKPLIAAQFIKKPAQVLPVGAEAAASAAGLPVGIVSASEDGVVKVWKLEGETYISDYDIALAKEAAAALTGISVHPSGEYVALCTSEGTMLVHSLAAGEEVLSMSAPAEEEADEAAGGYSYTTLQWHPDGQLVVLGTSSGIVRIWDVKTLKKAATLRPTPSTSPSSNGDSSAAAIKSLDFSENGYFLSLVLPGRVEVWDLRKLALAGSLELGGGVQPLAVKFDPSGSYLAVTGAGGKVGVYANKSWKLLFDGSAVAGEKEGEEAGDIKAVAWDSRSGKVITGGGDRALRVWQAASA</sequence>
<comment type="catalytic activity">
    <reaction evidence="2">
        <text>S-ubiquitinyl-[E2 ubiquitin-conjugating enzyme]-L-cysteine + [acceptor protein]-L-lysine = [E2 ubiquitin-conjugating enzyme]-L-cysteine + N(6)-ubiquitinyl-[acceptor protein]-L-lysine.</text>
        <dbReference type="EC" id="2.3.2.27"/>
    </reaction>
</comment>
<evidence type="ECO:0000256" key="2">
    <source>
        <dbReference type="RuleBase" id="RU367101"/>
    </source>
</evidence>
<dbReference type="PROSITE" id="PS50082">
    <property type="entry name" value="WD_REPEATS_2"/>
    <property type="match status" value="3"/>
</dbReference>
<dbReference type="InterPro" id="IPR024977">
    <property type="entry name" value="Apc4-like_WD40_dom"/>
</dbReference>
<feature type="domain" description="Anaphase-promoting complex subunit 4-like WD40" evidence="5">
    <location>
        <begin position="276"/>
        <end position="357"/>
    </location>
</feature>
<keyword evidence="2" id="KW-0508">mRNA splicing</keyword>
<dbReference type="GO" id="GO:0000398">
    <property type="term" value="P:mRNA splicing, via spliceosome"/>
    <property type="evidence" value="ECO:0007669"/>
    <property type="project" value="InterPro"/>
</dbReference>
<dbReference type="PANTHER" id="PTHR43995">
    <property type="entry name" value="PRE-MRNA-PROCESSING FACTOR 19"/>
    <property type="match status" value="1"/>
</dbReference>
<keyword evidence="2" id="KW-0747">Spliceosome</keyword>
<dbReference type="InterPro" id="IPR036322">
    <property type="entry name" value="WD40_repeat_dom_sf"/>
</dbReference>
<protein>
    <recommendedName>
        <fullName evidence="2">Pre-mRNA-processing factor 19</fullName>
        <ecNumber evidence="2">2.3.2.27</ecNumber>
    </recommendedName>
</protein>
<feature type="domain" description="Prp19 coiled-coil region" evidence="4">
    <location>
        <begin position="1"/>
        <end position="49"/>
    </location>
</feature>
<evidence type="ECO:0000259" key="4">
    <source>
        <dbReference type="Pfam" id="PF08606"/>
    </source>
</evidence>
<keyword evidence="1" id="KW-0853">WD repeat</keyword>
<dbReference type="Pfam" id="PF00400">
    <property type="entry name" value="WD40"/>
    <property type="match status" value="1"/>
</dbReference>
<dbReference type="InterPro" id="IPR038959">
    <property type="entry name" value="Prp19"/>
</dbReference>
<evidence type="ECO:0000313" key="6">
    <source>
        <dbReference type="EMBL" id="PWN25154.1"/>
    </source>
</evidence>